<feature type="non-terminal residue" evidence="1">
    <location>
        <position position="359"/>
    </location>
</feature>
<name>A0A6P7G3L5_DIAVI</name>
<dbReference type="AlphaFoldDB" id="A0A6P7G3L5"/>
<accession>A0A6P7G3L5</accession>
<proteinExistence type="predicted"/>
<sequence>MAKLRFEFTVKSLQTDTKTNIITITSIETEENEIFSIPNDMQNISYHEKIQTTAAFQKVKRVLTKRGTTRKVWIADEDILKVYMDEYGNIQFNDFLLEQQNIQGRESLTSTPGISLDTLEQILERVSKSNETQCIESFNKKKVSEQFVIEKFTGKNVNVLQWMETFENECTRLQIDQNTEKIEILRLFLEGSCVDWYRSMLIKYSINSDWDEWKNKFCDTYADKGWTPVRYAFEFKYMNGSLLEYALKKEILLLQISKSLNKKIMIDLIAIGLPNYIADRIDRDTLKETEDLFNEIRGLEHLIKMKTSEKKEIPYFKKKQACKICEKEGKGLRYHLESSCWFRSKSEVLKNQEVIRKIK</sequence>
<protein>
    <submittedName>
        <fullName evidence="1">Uncharacterized protein LOC114335568</fullName>
    </submittedName>
</protein>
<gene>
    <name evidence="1" type="primary">LOC114335568</name>
</gene>
<dbReference type="OrthoDB" id="6777448at2759"/>
<dbReference type="RefSeq" id="XP_028141617.1">
    <property type="nucleotide sequence ID" value="XM_028285816.1"/>
</dbReference>
<organism evidence="1">
    <name type="scientific">Diabrotica virgifera virgifera</name>
    <name type="common">western corn rootworm</name>
    <dbReference type="NCBI Taxonomy" id="50390"/>
    <lineage>
        <taxon>Eukaryota</taxon>
        <taxon>Metazoa</taxon>
        <taxon>Ecdysozoa</taxon>
        <taxon>Arthropoda</taxon>
        <taxon>Hexapoda</taxon>
        <taxon>Insecta</taxon>
        <taxon>Pterygota</taxon>
        <taxon>Neoptera</taxon>
        <taxon>Endopterygota</taxon>
        <taxon>Coleoptera</taxon>
        <taxon>Polyphaga</taxon>
        <taxon>Cucujiformia</taxon>
        <taxon>Chrysomeloidea</taxon>
        <taxon>Chrysomelidae</taxon>
        <taxon>Galerucinae</taxon>
        <taxon>Diabroticina</taxon>
        <taxon>Diabroticites</taxon>
        <taxon>Diabrotica</taxon>
    </lineage>
</organism>
<evidence type="ECO:0000313" key="1">
    <source>
        <dbReference type="RefSeq" id="XP_028141617.1"/>
    </source>
</evidence>
<reference evidence="1" key="1">
    <citation type="submission" date="2025-08" db="UniProtKB">
        <authorList>
            <consortium name="RefSeq"/>
        </authorList>
    </citation>
    <scope>IDENTIFICATION</scope>
    <source>
        <tissue evidence="1">Whole insect</tissue>
    </source>
</reference>
<dbReference type="InParanoid" id="A0A6P7G3L5"/>